<comment type="cofactor">
    <cofactor evidence="2">
        <name>K(+)</name>
        <dbReference type="ChEBI" id="CHEBI:29103"/>
    </cofactor>
</comment>
<protein>
    <recommendedName>
        <fullName evidence="15 16">Type III pantothenate kinase</fullName>
        <ecNumber evidence="6 16">2.7.1.33</ecNumber>
    </recommendedName>
    <alternativeName>
        <fullName evidence="16">PanK-III</fullName>
    </alternativeName>
    <alternativeName>
        <fullName evidence="16">Pantothenic acid kinase</fullName>
    </alternativeName>
</protein>
<evidence type="ECO:0000313" key="18">
    <source>
        <dbReference type="Proteomes" id="UP000279995"/>
    </source>
</evidence>
<keyword evidence="13 16" id="KW-0173">Coenzyme A biosynthesis</keyword>
<evidence type="ECO:0000256" key="5">
    <source>
        <dbReference type="ARBA" id="ARBA00011738"/>
    </source>
</evidence>
<dbReference type="CDD" id="cd24015">
    <property type="entry name" value="ASKHA_NBD_PanK-III"/>
    <property type="match status" value="1"/>
</dbReference>
<dbReference type="GO" id="GO:0004594">
    <property type="term" value="F:pantothenate kinase activity"/>
    <property type="evidence" value="ECO:0007669"/>
    <property type="project" value="UniProtKB-UniRule"/>
</dbReference>
<feature type="binding site" evidence="16">
    <location>
        <position position="164"/>
    </location>
    <ligand>
        <name>substrate</name>
    </ligand>
</feature>
<dbReference type="InterPro" id="IPR004619">
    <property type="entry name" value="Type_III_PanK"/>
</dbReference>
<dbReference type="Pfam" id="PF03309">
    <property type="entry name" value="Pan_kinase"/>
    <property type="match status" value="1"/>
</dbReference>
<dbReference type="RefSeq" id="WP_121638133.1">
    <property type="nucleotide sequence ID" value="NZ_CP033065.1"/>
</dbReference>
<comment type="catalytic activity">
    <reaction evidence="1 16">
        <text>(R)-pantothenate + ATP = (R)-4'-phosphopantothenate + ADP + H(+)</text>
        <dbReference type="Rhea" id="RHEA:16373"/>
        <dbReference type="ChEBI" id="CHEBI:10986"/>
        <dbReference type="ChEBI" id="CHEBI:15378"/>
        <dbReference type="ChEBI" id="CHEBI:29032"/>
        <dbReference type="ChEBI" id="CHEBI:30616"/>
        <dbReference type="ChEBI" id="CHEBI:456216"/>
        <dbReference type="EC" id="2.7.1.33"/>
    </reaction>
</comment>
<evidence type="ECO:0000256" key="10">
    <source>
        <dbReference type="ARBA" id="ARBA00022777"/>
    </source>
</evidence>
<comment type="cofactor">
    <cofactor evidence="16">
        <name>NH4(+)</name>
        <dbReference type="ChEBI" id="CHEBI:28938"/>
    </cofactor>
    <cofactor evidence="16">
        <name>K(+)</name>
        <dbReference type="ChEBI" id="CHEBI:29103"/>
    </cofactor>
    <text evidence="16">A monovalent cation. Ammonium or potassium.</text>
</comment>
<feature type="binding site" evidence="16">
    <location>
        <begin position="86"/>
        <end position="89"/>
    </location>
    <ligand>
        <name>substrate</name>
    </ligand>
</feature>
<organism evidence="17 18">
    <name type="scientific">Pseudoalteromonas agarivorans</name>
    <dbReference type="NCBI Taxonomy" id="176102"/>
    <lineage>
        <taxon>Bacteria</taxon>
        <taxon>Pseudomonadati</taxon>
        <taxon>Pseudomonadota</taxon>
        <taxon>Gammaproteobacteria</taxon>
        <taxon>Alteromonadales</taxon>
        <taxon>Pseudoalteromonadaceae</taxon>
        <taxon>Pseudoalteromonas</taxon>
    </lineage>
</organism>
<dbReference type="InterPro" id="IPR043129">
    <property type="entry name" value="ATPase_NBD"/>
</dbReference>
<comment type="pathway">
    <text evidence="4 16">Cofactor biosynthesis; coenzyme A biosynthesis; CoA from (R)-pantothenate: step 1/5.</text>
</comment>
<comment type="subunit">
    <text evidence="5 16">Homodimer.</text>
</comment>
<dbReference type="Proteomes" id="UP000279995">
    <property type="component" value="Chromosome I"/>
</dbReference>
<evidence type="ECO:0000256" key="2">
    <source>
        <dbReference type="ARBA" id="ARBA00001958"/>
    </source>
</evidence>
<feature type="binding site" evidence="16">
    <location>
        <position position="79"/>
    </location>
    <ligand>
        <name>substrate</name>
    </ligand>
</feature>
<dbReference type="PANTHER" id="PTHR34265">
    <property type="entry name" value="TYPE III PANTOTHENATE KINASE"/>
    <property type="match status" value="1"/>
</dbReference>
<keyword evidence="7 16" id="KW-0963">Cytoplasm</keyword>
<comment type="function">
    <text evidence="16">Catalyzes the phosphorylation of pantothenate (Pan), the first step in CoA biosynthesis.</text>
</comment>
<dbReference type="GO" id="GO:0015937">
    <property type="term" value="P:coenzyme A biosynthetic process"/>
    <property type="evidence" value="ECO:0007669"/>
    <property type="project" value="UniProtKB-UniRule"/>
</dbReference>
<keyword evidence="12 16" id="KW-0630">Potassium</keyword>
<dbReference type="GO" id="GO:0046872">
    <property type="term" value="F:metal ion binding"/>
    <property type="evidence" value="ECO:0007669"/>
    <property type="project" value="UniProtKB-KW"/>
</dbReference>
<evidence type="ECO:0000256" key="14">
    <source>
        <dbReference type="ARBA" id="ARBA00038036"/>
    </source>
</evidence>
<dbReference type="HAMAP" id="MF_01274">
    <property type="entry name" value="Pantothen_kinase_3"/>
    <property type="match status" value="1"/>
</dbReference>
<keyword evidence="10 16" id="KW-0418">Kinase</keyword>
<evidence type="ECO:0000256" key="13">
    <source>
        <dbReference type="ARBA" id="ARBA00022993"/>
    </source>
</evidence>
<evidence type="ECO:0000256" key="15">
    <source>
        <dbReference type="ARBA" id="ARBA00040883"/>
    </source>
</evidence>
<evidence type="ECO:0000256" key="9">
    <source>
        <dbReference type="ARBA" id="ARBA00022741"/>
    </source>
</evidence>
<feature type="active site" description="Proton acceptor" evidence="16">
    <location>
        <position position="88"/>
    </location>
</feature>
<keyword evidence="8 16" id="KW-0808">Transferase</keyword>
<evidence type="ECO:0000256" key="11">
    <source>
        <dbReference type="ARBA" id="ARBA00022840"/>
    </source>
</evidence>
<feature type="binding site" evidence="16">
    <location>
        <position position="109"/>
    </location>
    <ligand>
        <name>K(+)</name>
        <dbReference type="ChEBI" id="CHEBI:29103"/>
    </ligand>
</feature>
<accession>A0AAD0XE98</accession>
<evidence type="ECO:0000256" key="1">
    <source>
        <dbReference type="ARBA" id="ARBA00001206"/>
    </source>
</evidence>
<dbReference type="GO" id="GO:0005737">
    <property type="term" value="C:cytoplasm"/>
    <property type="evidence" value="ECO:0007669"/>
    <property type="project" value="UniProtKB-SubCell"/>
</dbReference>
<comment type="similarity">
    <text evidence="14 16">Belongs to the type III pantothenate kinase family.</text>
</comment>
<evidence type="ECO:0000256" key="3">
    <source>
        <dbReference type="ARBA" id="ARBA00004496"/>
    </source>
</evidence>
<feature type="binding site" evidence="16">
    <location>
        <position position="112"/>
    </location>
    <ligand>
        <name>ATP</name>
        <dbReference type="ChEBI" id="CHEBI:30616"/>
    </ligand>
</feature>
<dbReference type="EC" id="2.7.1.33" evidence="6 16"/>
<keyword evidence="11 16" id="KW-0067">ATP-binding</keyword>
<evidence type="ECO:0000256" key="16">
    <source>
        <dbReference type="HAMAP-Rule" id="MF_01274"/>
    </source>
</evidence>
<dbReference type="NCBIfam" id="TIGR00671">
    <property type="entry name" value="baf"/>
    <property type="match status" value="1"/>
</dbReference>
<name>A0AAD0XE98_9GAMM</name>
<proteinExistence type="inferred from homology"/>
<evidence type="ECO:0000256" key="12">
    <source>
        <dbReference type="ARBA" id="ARBA00022958"/>
    </source>
</evidence>
<gene>
    <name evidence="16" type="primary">coaX</name>
    <name evidence="17" type="ORF">D9T18_15725</name>
</gene>
<dbReference type="PANTHER" id="PTHR34265:SF1">
    <property type="entry name" value="TYPE III PANTOTHENATE KINASE"/>
    <property type="match status" value="1"/>
</dbReference>
<evidence type="ECO:0000256" key="8">
    <source>
        <dbReference type="ARBA" id="ARBA00022679"/>
    </source>
</evidence>
<keyword evidence="9 16" id="KW-0547">Nucleotide-binding</keyword>
<dbReference type="SUPFAM" id="SSF53067">
    <property type="entry name" value="Actin-like ATPase domain"/>
    <property type="match status" value="2"/>
</dbReference>
<evidence type="ECO:0000256" key="6">
    <source>
        <dbReference type="ARBA" id="ARBA00012102"/>
    </source>
</evidence>
<evidence type="ECO:0000256" key="4">
    <source>
        <dbReference type="ARBA" id="ARBA00005225"/>
    </source>
</evidence>
<sequence length="241" mass="26163">MKLLIDVGNTSLKAALWREQQATPVSMSDVPWQAITEVVYACVGNSELLNDALTLAAKKSIPYFEAHVSKNLSGLSCAYEQVSNLGIDRWLALVAGFTLYPNTPCIIVDAGTATTIDVLSGEGEHLGGWILPGLDLMTRSLTQNTQRVFDDANTPFLNELGKNTPNGLKNGALVATLGAIEQAKYQLKHVTGEQKPQILCAGGYGLLLQQQISGSIFDSLLVMKGLNYWHELSKNDEKQQN</sequence>
<keyword evidence="16" id="KW-0479">Metal-binding</keyword>
<dbReference type="AlphaFoldDB" id="A0AAD0XE98"/>
<dbReference type="Gene3D" id="3.30.420.40">
    <property type="match status" value="2"/>
</dbReference>
<dbReference type="EMBL" id="CP033065">
    <property type="protein sequence ID" value="AYM88033.1"/>
    <property type="molecule type" value="Genomic_DNA"/>
</dbReference>
<feature type="binding site" evidence="16">
    <location>
        <begin position="6"/>
        <end position="13"/>
    </location>
    <ligand>
        <name>ATP</name>
        <dbReference type="ChEBI" id="CHEBI:30616"/>
    </ligand>
</feature>
<evidence type="ECO:0000256" key="7">
    <source>
        <dbReference type="ARBA" id="ARBA00022490"/>
    </source>
</evidence>
<reference evidence="17 18" key="1">
    <citation type="submission" date="2018-10" db="EMBL/GenBank/DDBJ databases">
        <title>Complete Genome Sequence and Transcriptomic Profiles of a Marine Bacterium, Pseudoalteromonas agarivorans Hao 2018.</title>
        <authorList>
            <person name="Hao L."/>
        </authorList>
    </citation>
    <scope>NUCLEOTIDE SEQUENCE [LARGE SCALE GENOMIC DNA]</scope>
    <source>
        <strain evidence="17 18">Hao 2018</strain>
    </source>
</reference>
<evidence type="ECO:0000313" key="17">
    <source>
        <dbReference type="EMBL" id="AYM88033.1"/>
    </source>
</evidence>
<dbReference type="GO" id="GO:0005524">
    <property type="term" value="F:ATP binding"/>
    <property type="evidence" value="ECO:0007669"/>
    <property type="project" value="UniProtKB-UniRule"/>
</dbReference>
<comment type="subcellular location">
    <subcellularLocation>
        <location evidence="3 16">Cytoplasm</location>
    </subcellularLocation>
</comment>